<evidence type="ECO:0000256" key="2">
    <source>
        <dbReference type="SAM" id="SignalP"/>
    </source>
</evidence>
<proteinExistence type="predicted"/>
<dbReference type="AlphaFoldDB" id="F3L567"/>
<dbReference type="InterPro" id="IPR011059">
    <property type="entry name" value="Metal-dep_hydrolase_composite"/>
</dbReference>
<feature type="signal peptide" evidence="2">
    <location>
        <begin position="1"/>
        <end position="23"/>
    </location>
</feature>
<name>F3L567_9GAMM</name>
<dbReference type="GO" id="GO:0016810">
    <property type="term" value="F:hydrolase activity, acting on carbon-nitrogen (but not peptide) bonds"/>
    <property type="evidence" value="ECO:0007669"/>
    <property type="project" value="InterPro"/>
</dbReference>
<feature type="compositionally biased region" description="Gly residues" evidence="1">
    <location>
        <begin position="78"/>
        <end position="91"/>
    </location>
</feature>
<organism evidence="3 4">
    <name type="scientific">Aequoribacter fuscus</name>
    <dbReference type="NCBI Taxonomy" id="2518989"/>
    <lineage>
        <taxon>Bacteria</taxon>
        <taxon>Pseudomonadati</taxon>
        <taxon>Pseudomonadota</taxon>
        <taxon>Gammaproteobacteria</taxon>
        <taxon>Cellvibrionales</taxon>
        <taxon>Halieaceae</taxon>
        <taxon>Aequoribacter</taxon>
    </lineage>
</organism>
<keyword evidence="2" id="KW-0732">Signal</keyword>
<dbReference type="EMBL" id="AEIG01000097">
    <property type="protein sequence ID" value="EGG28526.1"/>
    <property type="molecule type" value="Genomic_DNA"/>
</dbReference>
<reference evidence="3 4" key="1">
    <citation type="journal article" date="2011" name="J. Bacteriol.">
        <title>Genome sequence of strain IMCC3088, a proteorhodopsin-containing marine bacterium belonging to the OM60/NOR5 clade.</title>
        <authorList>
            <person name="Jang Y."/>
            <person name="Oh H.M."/>
            <person name="Kang I."/>
            <person name="Lee K."/>
            <person name="Yang S.J."/>
            <person name="Cho J.C."/>
        </authorList>
    </citation>
    <scope>NUCLEOTIDE SEQUENCE [LARGE SCALE GENOMIC DNA]</scope>
    <source>
        <strain evidence="3 4">IMCC3088</strain>
    </source>
</reference>
<evidence type="ECO:0000313" key="3">
    <source>
        <dbReference type="EMBL" id="EGG28526.1"/>
    </source>
</evidence>
<comment type="caution">
    <text evidence="3">The sequence shown here is derived from an EMBL/GenBank/DDBJ whole genome shotgun (WGS) entry which is preliminary data.</text>
</comment>
<protein>
    <submittedName>
        <fullName evidence="3">Uncharacterized protein</fullName>
    </submittedName>
</protein>
<keyword evidence="4" id="KW-1185">Reference proteome</keyword>
<dbReference type="OrthoDB" id="5734927at2"/>
<evidence type="ECO:0000256" key="1">
    <source>
        <dbReference type="SAM" id="MobiDB-lite"/>
    </source>
</evidence>
<dbReference type="Proteomes" id="UP000005615">
    <property type="component" value="Unassembled WGS sequence"/>
</dbReference>
<feature type="region of interest" description="Disordered" evidence="1">
    <location>
        <begin position="71"/>
        <end position="91"/>
    </location>
</feature>
<sequence>MNHKLARLISLLAFLVTTSVVIAAESESPRQVLFKNVNIFNGTENKIYENHQVLVEGNLIKEISSGEIEPNTGATVVDGGGAHGGASFGLT</sequence>
<dbReference type="RefSeq" id="WP_009576991.1">
    <property type="nucleotide sequence ID" value="NZ_AEIG01000097.1"/>
</dbReference>
<dbReference type="STRING" id="2518989.IMCC3088_2846"/>
<accession>F3L567</accession>
<dbReference type="SUPFAM" id="SSF51338">
    <property type="entry name" value="Composite domain of metallo-dependent hydrolases"/>
    <property type="match status" value="1"/>
</dbReference>
<dbReference type="Gene3D" id="2.30.40.10">
    <property type="entry name" value="Urease, subunit C, domain 1"/>
    <property type="match status" value="1"/>
</dbReference>
<evidence type="ECO:0000313" key="4">
    <source>
        <dbReference type="Proteomes" id="UP000005615"/>
    </source>
</evidence>
<dbReference type="eggNOG" id="COG1228">
    <property type="taxonomic scope" value="Bacteria"/>
</dbReference>
<feature type="chain" id="PRO_5044239324" evidence="2">
    <location>
        <begin position="24"/>
        <end position="91"/>
    </location>
</feature>
<gene>
    <name evidence="3" type="ORF">IMCC3088_2846</name>
</gene>